<dbReference type="AlphaFoldDB" id="A0A1H8IKC0"/>
<evidence type="ECO:0000256" key="2">
    <source>
        <dbReference type="SAM" id="Phobius"/>
    </source>
</evidence>
<dbReference type="PANTHER" id="PTHR32063:SF77">
    <property type="entry name" value="ACR FAMILY TRANSPORT PROTEIN"/>
    <property type="match status" value="1"/>
</dbReference>
<accession>A0A1H8IKC0</accession>
<dbReference type="Gene3D" id="3.30.70.1320">
    <property type="entry name" value="Multidrug efflux transporter AcrB pore domain like"/>
    <property type="match status" value="1"/>
</dbReference>
<name>A0A1H8IKC0_9BURK</name>
<feature type="compositionally biased region" description="Low complexity" evidence="1">
    <location>
        <begin position="1057"/>
        <end position="1080"/>
    </location>
</feature>
<sequence>MNVSAYSIRNPIPAILLFALLTLAGLLAFKNTIVQDFPDIQLPIVTVTVAQPGTAPAQLETEVARKVENSVATVSGIKNMYTTVLDGMATTTVEFQLEKNITDAVTEVRDAVSQIRSDLPADVREPIISKLPTAGRVVEVHAVQLKPGTGWDQQQLSWYVDNTVNKRLLNIKGVGAVKRVGGVTREVQVILQPERMQALGVTAADVSRQIGLVQQDAPSGRGEVGGGEQSVRTVASARSADELAQLQIPLASGGTARLSDVAEVKDTVAEQRAEALVNGKPVVAIEIFRSKGASEVGVSTEIGKAMQELQQQNPDVVITRVIDNATPVQENFEGSMHLLYEGAILAVLVVWLFLRDWRATIVAATALPLSIIPTYLGLAYFGYTLNGVTLLALALVVGVLVDDAIVEIENISRHLAMGKTPFQAALEAADEIGMAVIATTFALVSVFLPTAFMSGISGMFFKQFGWTAVLAILASLAVARLLTPMMAAYLLKPHKGVRVVEEHGDVPPDQSHDGPVMRFYMRLMQWCLRHRLATILAAIGFFVGSLMLVPLLPTGFVPPADRGQTQITIELPPGSTLDDTRHAAEMARTKLAQNPNVVSIYSSVGGGSSGDGFKPGAAAEVHRAVLTLNLVHRDDRTASLADIDTQIRSVLETIPGARFQVGSGDMGSKMELVLLGDDPVVLTQAAREAERQLRTLEGVGGVSSSAALVQPELIIRPDFARAADLGVSTAAIAQTVRVATAGDYDQQLPKMNLADRQVPIRVKLPDDARTSVADIEQLLVPSRAGMIPLINVATVSLESGPSVISRINRSRSVRLEVELGSRTLGEVNEEARALPAFSQLPPGVRIAELGDAQEMQDLFNSFGIAMMIGVLCIYGVLVLLFHDFMQPGTILGALPMAIGGAFVALLITDKALSMPSMIGLIMLMGIVTKNSILLVDYAILAREDGKSRTNALIDACHKRSRPIVMTTIAMGAGMMPLAMGLSKGDPSFNSPMAITVIGGLLTSTLLSLLVVPALFTYVDDLKLWLTRRFGLREQQRKQTTAQEATAAGDWSAVGGEPAIADSAESAAPAAASGMASGSEIPGAGATAQPRASSPDAASGSS</sequence>
<dbReference type="Gene3D" id="1.20.1640.10">
    <property type="entry name" value="Multidrug efflux transporter AcrB transmembrane domain"/>
    <property type="match status" value="2"/>
</dbReference>
<feature type="transmembrane region" description="Helical" evidence="2">
    <location>
        <begin position="920"/>
        <end position="941"/>
    </location>
</feature>
<keyword evidence="4" id="KW-1185">Reference proteome</keyword>
<reference evidence="3 4" key="1">
    <citation type="submission" date="2016-10" db="EMBL/GenBank/DDBJ databases">
        <authorList>
            <person name="de Groot N.N."/>
        </authorList>
    </citation>
    <scope>NUCLEOTIDE SEQUENCE [LARGE SCALE GENOMIC DNA]</scope>
    <source>
        <strain evidence="3 4">DSM 15123</strain>
    </source>
</reference>
<dbReference type="RefSeq" id="WP_091816813.1">
    <property type="nucleotide sequence ID" value="NZ_FOCW01000004.1"/>
</dbReference>
<feature type="transmembrane region" description="Helical" evidence="2">
    <location>
        <begin position="962"/>
        <end position="981"/>
    </location>
</feature>
<evidence type="ECO:0000313" key="4">
    <source>
        <dbReference type="Proteomes" id="UP000199531"/>
    </source>
</evidence>
<feature type="transmembrane region" description="Helical" evidence="2">
    <location>
        <begin position="532"/>
        <end position="552"/>
    </location>
</feature>
<dbReference type="Pfam" id="PF00873">
    <property type="entry name" value="ACR_tran"/>
    <property type="match status" value="1"/>
</dbReference>
<keyword evidence="2" id="KW-0472">Membrane</keyword>
<dbReference type="Gene3D" id="3.30.70.1430">
    <property type="entry name" value="Multidrug efflux transporter AcrB pore domain"/>
    <property type="match status" value="2"/>
</dbReference>
<feature type="transmembrane region" description="Helical" evidence="2">
    <location>
        <begin position="464"/>
        <end position="482"/>
    </location>
</feature>
<dbReference type="SUPFAM" id="SSF82866">
    <property type="entry name" value="Multidrug efflux transporter AcrB transmembrane domain"/>
    <property type="match status" value="2"/>
</dbReference>
<feature type="transmembrane region" description="Helical" evidence="2">
    <location>
        <begin position="337"/>
        <end position="354"/>
    </location>
</feature>
<dbReference type="InterPro" id="IPR027463">
    <property type="entry name" value="AcrB_DN_DC_subdom"/>
</dbReference>
<feature type="transmembrane region" description="Helical" evidence="2">
    <location>
        <begin position="993"/>
        <end position="1018"/>
    </location>
</feature>
<dbReference type="SUPFAM" id="SSF82714">
    <property type="entry name" value="Multidrug efflux transporter AcrB TolC docking domain, DN and DC subdomains"/>
    <property type="match status" value="2"/>
</dbReference>
<protein>
    <submittedName>
        <fullName evidence="3">Multidrug efflux pump subunit AcrB</fullName>
    </submittedName>
</protein>
<organism evidence="3 4">
    <name type="scientific">Brachymonas denitrificans DSM 15123</name>
    <dbReference type="NCBI Taxonomy" id="1121117"/>
    <lineage>
        <taxon>Bacteria</taxon>
        <taxon>Pseudomonadati</taxon>
        <taxon>Pseudomonadota</taxon>
        <taxon>Betaproteobacteria</taxon>
        <taxon>Burkholderiales</taxon>
        <taxon>Comamonadaceae</taxon>
        <taxon>Brachymonas</taxon>
    </lineage>
</organism>
<dbReference type="EMBL" id="FOCW01000004">
    <property type="protein sequence ID" value="SEN68646.1"/>
    <property type="molecule type" value="Genomic_DNA"/>
</dbReference>
<gene>
    <name evidence="3" type="ORF">SAMN02745977_01784</name>
</gene>
<dbReference type="GO" id="GO:0042910">
    <property type="term" value="F:xenobiotic transmembrane transporter activity"/>
    <property type="evidence" value="ECO:0007669"/>
    <property type="project" value="TreeGrafter"/>
</dbReference>
<dbReference type="Gene3D" id="3.30.70.1440">
    <property type="entry name" value="Multidrug efflux transporter AcrB pore domain"/>
    <property type="match status" value="1"/>
</dbReference>
<dbReference type="STRING" id="1121117.SAMN02745977_01784"/>
<dbReference type="OrthoDB" id="9177212at2"/>
<feature type="region of interest" description="Disordered" evidence="1">
    <location>
        <begin position="1034"/>
        <end position="1101"/>
    </location>
</feature>
<keyword evidence="2" id="KW-1133">Transmembrane helix</keyword>
<evidence type="ECO:0000313" key="3">
    <source>
        <dbReference type="EMBL" id="SEN68646.1"/>
    </source>
</evidence>
<proteinExistence type="predicted"/>
<feature type="transmembrane region" description="Helical" evidence="2">
    <location>
        <begin position="361"/>
        <end position="383"/>
    </location>
</feature>
<evidence type="ECO:0000256" key="1">
    <source>
        <dbReference type="SAM" id="MobiDB-lite"/>
    </source>
</evidence>
<dbReference type="Gene3D" id="3.30.2090.10">
    <property type="entry name" value="Multidrug efflux transporter AcrB TolC docking domain, DN and DC subdomains"/>
    <property type="match status" value="2"/>
</dbReference>
<dbReference type="GO" id="GO:0005886">
    <property type="term" value="C:plasma membrane"/>
    <property type="evidence" value="ECO:0007669"/>
    <property type="project" value="TreeGrafter"/>
</dbReference>
<dbReference type="SUPFAM" id="SSF82693">
    <property type="entry name" value="Multidrug efflux transporter AcrB pore domain, PN1, PN2, PC1 and PC2 subdomains"/>
    <property type="match status" value="3"/>
</dbReference>
<feature type="transmembrane region" description="Helical" evidence="2">
    <location>
        <begin position="888"/>
        <end position="908"/>
    </location>
</feature>
<feature type="transmembrane region" description="Helical" evidence="2">
    <location>
        <begin position="389"/>
        <end position="411"/>
    </location>
</feature>
<dbReference type="InterPro" id="IPR001036">
    <property type="entry name" value="Acrflvin-R"/>
</dbReference>
<keyword evidence="2" id="KW-0812">Transmembrane</keyword>
<dbReference type="PRINTS" id="PR00702">
    <property type="entry name" value="ACRIFLAVINRP"/>
</dbReference>
<dbReference type="Proteomes" id="UP000199531">
    <property type="component" value="Unassembled WGS sequence"/>
</dbReference>
<dbReference type="PANTHER" id="PTHR32063">
    <property type="match status" value="1"/>
</dbReference>
<feature type="transmembrane region" description="Helical" evidence="2">
    <location>
        <begin position="862"/>
        <end position="881"/>
    </location>
</feature>
<feature type="transmembrane region" description="Helical" evidence="2">
    <location>
        <begin position="432"/>
        <end position="452"/>
    </location>
</feature>